<name>A0ABW3AH92_9MICO</name>
<protein>
    <recommendedName>
        <fullName evidence="3">Galactonate dehydratase</fullName>
    </recommendedName>
</protein>
<evidence type="ECO:0008006" key="3">
    <source>
        <dbReference type="Google" id="ProtNLM"/>
    </source>
</evidence>
<dbReference type="Proteomes" id="UP001597055">
    <property type="component" value="Unassembled WGS sequence"/>
</dbReference>
<gene>
    <name evidence="1" type="ORF">ACFQ0P_07730</name>
</gene>
<reference evidence="2" key="1">
    <citation type="journal article" date="2019" name="Int. J. Syst. Evol. Microbiol.">
        <title>The Global Catalogue of Microorganisms (GCM) 10K type strain sequencing project: providing services to taxonomists for standard genome sequencing and annotation.</title>
        <authorList>
            <consortium name="The Broad Institute Genomics Platform"/>
            <consortium name="The Broad Institute Genome Sequencing Center for Infectious Disease"/>
            <person name="Wu L."/>
            <person name="Ma J."/>
        </authorList>
    </citation>
    <scope>NUCLEOTIDE SEQUENCE [LARGE SCALE GENOMIC DNA]</scope>
    <source>
        <strain evidence="2">CCUG 54523</strain>
    </source>
</reference>
<sequence length="51" mass="5915">MRITTVRTFHVLPRWLFVAIDTDTGLTGWGEPIVEGQARVVERRFTTLRNT</sequence>
<dbReference type="EMBL" id="JBHTII010000001">
    <property type="protein sequence ID" value="MFD0790282.1"/>
    <property type="molecule type" value="Genomic_DNA"/>
</dbReference>
<organism evidence="1 2">
    <name type="scientific">Microbacterium insulae</name>
    <dbReference type="NCBI Taxonomy" id="483014"/>
    <lineage>
        <taxon>Bacteria</taxon>
        <taxon>Bacillati</taxon>
        <taxon>Actinomycetota</taxon>
        <taxon>Actinomycetes</taxon>
        <taxon>Micrococcales</taxon>
        <taxon>Microbacteriaceae</taxon>
        <taxon>Microbacterium</taxon>
    </lineage>
</organism>
<dbReference type="InterPro" id="IPR029017">
    <property type="entry name" value="Enolase-like_N"/>
</dbReference>
<proteinExistence type="predicted"/>
<evidence type="ECO:0000313" key="2">
    <source>
        <dbReference type="Proteomes" id="UP001597055"/>
    </source>
</evidence>
<dbReference type="SUPFAM" id="SSF54826">
    <property type="entry name" value="Enolase N-terminal domain-like"/>
    <property type="match status" value="1"/>
</dbReference>
<comment type="caution">
    <text evidence="1">The sequence shown here is derived from an EMBL/GenBank/DDBJ whole genome shotgun (WGS) entry which is preliminary data.</text>
</comment>
<dbReference type="RefSeq" id="WP_378771823.1">
    <property type="nucleotide sequence ID" value="NZ_JBHTII010000001.1"/>
</dbReference>
<evidence type="ECO:0000313" key="1">
    <source>
        <dbReference type="EMBL" id="MFD0790282.1"/>
    </source>
</evidence>
<keyword evidence="2" id="KW-1185">Reference proteome</keyword>
<accession>A0ABW3AH92</accession>
<dbReference type="Gene3D" id="3.30.390.10">
    <property type="entry name" value="Enolase-like, N-terminal domain"/>
    <property type="match status" value="1"/>
</dbReference>